<reference evidence="6" key="1">
    <citation type="submission" date="2019-06" db="EMBL/GenBank/DDBJ databases">
        <authorList>
            <person name="Broberg M."/>
        </authorList>
    </citation>
    <scope>NUCLEOTIDE SEQUENCE [LARGE SCALE GENOMIC DNA]</scope>
</reference>
<dbReference type="InterPro" id="IPR007111">
    <property type="entry name" value="NACHT_NTPase"/>
</dbReference>
<dbReference type="Gene3D" id="1.25.40.20">
    <property type="entry name" value="Ankyrin repeat-containing domain"/>
    <property type="match status" value="7"/>
</dbReference>
<organism evidence="5 6">
    <name type="scientific">Clonostachys byssicola</name>
    <dbReference type="NCBI Taxonomy" id="160290"/>
    <lineage>
        <taxon>Eukaryota</taxon>
        <taxon>Fungi</taxon>
        <taxon>Dikarya</taxon>
        <taxon>Ascomycota</taxon>
        <taxon>Pezizomycotina</taxon>
        <taxon>Sordariomycetes</taxon>
        <taxon>Hypocreomycetidae</taxon>
        <taxon>Hypocreales</taxon>
        <taxon>Bionectriaceae</taxon>
        <taxon>Clonostachys</taxon>
    </lineage>
</organism>
<comment type="caution">
    <text evidence="5">The sequence shown here is derived from an EMBL/GenBank/DDBJ whole genome shotgun (WGS) entry which is preliminary data.</text>
</comment>
<keyword evidence="1" id="KW-0677">Repeat</keyword>
<dbReference type="InterPro" id="IPR002110">
    <property type="entry name" value="Ankyrin_rpt"/>
</dbReference>
<evidence type="ECO:0000256" key="1">
    <source>
        <dbReference type="ARBA" id="ARBA00022737"/>
    </source>
</evidence>
<keyword evidence="2 3" id="KW-0040">ANK repeat</keyword>
<dbReference type="SUPFAM" id="SSF52540">
    <property type="entry name" value="P-loop containing nucleoside triphosphate hydrolases"/>
    <property type="match status" value="1"/>
</dbReference>
<name>A0A9N9U9G9_9HYPO</name>
<evidence type="ECO:0000259" key="4">
    <source>
        <dbReference type="PROSITE" id="PS50837"/>
    </source>
</evidence>
<protein>
    <recommendedName>
        <fullName evidence="4">NACHT domain-containing protein</fullName>
    </recommendedName>
</protein>
<dbReference type="PANTHER" id="PTHR24123">
    <property type="entry name" value="ANKYRIN REPEAT-CONTAINING"/>
    <property type="match status" value="1"/>
</dbReference>
<dbReference type="Pfam" id="PF24883">
    <property type="entry name" value="NPHP3_N"/>
    <property type="match status" value="1"/>
</dbReference>
<reference evidence="5 6" key="2">
    <citation type="submission" date="2021-10" db="EMBL/GenBank/DDBJ databases">
        <authorList>
            <person name="Piombo E."/>
        </authorList>
    </citation>
    <scope>NUCLEOTIDE SEQUENCE [LARGE SCALE GENOMIC DNA]</scope>
</reference>
<dbReference type="PROSITE" id="PS50088">
    <property type="entry name" value="ANK_REPEAT"/>
    <property type="match status" value="10"/>
</dbReference>
<sequence length="2064" mass="230862">MPGSVNTADEYEFINYEDVAVSPEDVAKVRDWLQPTDYLADSGEFRRHLLSQAPGTGLWICETDAYRKWHDSPDHGSLWINGVPGAGKSVTASSIIQHLKTTEDCPVLFFFFRNIVAANFSPRGLLQDWLAQLLPYSPRLQVALRARIDTSLEDISDSSLMEFFTDGISCVPRLYCVVDALDEMTADNRAFLENLNRLATYRPRSLKLLITSRPKQYLQSALRDSSIVHVSLQKKLVDRDILLYLNHRLDGVLSGQHLERAKIIDMVASRSEGLFLYAKLAMDQVEAALTSSHEIGVEELEKTLPAGLEDTYDKMLRKQREEHGVSIDTQVLVLQAVTHASRPLRLNELASLIECVAPEAAPPKGYKALVAKSCGPLVEILEDETLQVVHHSFTEFLRGDTRNASVGEVLTRFPIIDSPTAHKTMAMNCLRYLQSGSLQNEGESDVSITYRQAAFPYAPGEPNPGGYMYLWSIWRGKDKDPFEYQEARLLHPFLQYAVTNWNGHASRYDADDEEFFAAVVDFLRPESLAFRRWLRLEWGATSRSQDSTDGLPTALHLAAFSGLSKFAIKLIEDGASVSSLDAHDRTPLHWAAANGHEEVVSLLIKKGCDLNAEDAYGMKPIHLAARKNRAAVVKLLLEAGIEPDTIKTKENHPGPMGGSELITRGECAISIATKGGHAETIIAMIPFCKGKVLERLLCESCQHGLTDAVLAILETTDVSANAAYRKGTALYFACRATSVKCVEALIKRGADVSMMSTFKPKRVRLAGIREREKETAPLHCLIMYWEEQNDKDCRAILRLLLKAGADLEQVSGAGNTPLLIAAGSSENGYQFPVRNSALKALLEVGADITKESRRSPGDSLLHLVFDRTRDPILVRLLIEHGIDPNATDTRGKSILQCCVHQPGMVTRVEHILTIVKYLLDQGADPNMSDQHGNSALKEAMGCEELEIFKILLSKCNNDFNKRQCWFHLPSVYKIERFIELMELLLEDGIDINIRSVDGRTLYLLCLSDEERLQSIREHGAKTDVVDNNGNNALHLLAQSRRIQREQMERRIADGVDPLSTNKDGYTLLHHIIPEYSTKEECVTYVRWLISLGICVNAVDTSGRTILHHYLTRGSGGGTFPEKNRFHFIDAINFENKVNFEVRDKDGFAPIHIAATKTEIELAKLVSSGADPTFLTHGRQNILHLASCARMPGIVGQILDQFSTSGLEQKDNLGRTPLHYACSSGEAESVAFMLQYGANVHAIDKDSRTPLHACANFKEEQALWNAGGRHYQSLAATQEDRFRPGASRKKQHGLGVWYNVRYGGRPSQRMRRTYFPNVTSITQMLLDAGADVAALRGDYTALDEALDSGCWEFVEPIFLDEDLFMRATKRLEEDSAYSQDAVEIRQRMRAQMALMQPRSCLSGNAPFMAEVSKHPELYLDLLSRDDIAHIANEAVDADITATSNYDTLKDLIKLGDLRVLETVSRLVVHYSSYDTVRDSLKKGREESEYKYKYTTEEWTPLQMACDQPKPNMLTVRFLVEKLHVDVNAPKAILEDRYNSDDKISPGGTALHMLASANEWWKLEAMRCLLANGADPNLVDEKGQTPLHIAARGVQETDQDISGFWKMEAVRILLDHGANPDIIDKEGQTALHRAGSAPDVMAELLQRGADATLGTRSPLFQAIRDQNLAAFDTLLDHGLSVDTLDTSRQSEDIHHSLREPRVVYALLATAYAEELNSHVPESVPLLRSLVRRGANLYLPLNDRETLIHFLFEFPEYEVSDTLLQEPCAARIDFNRRDQRGRTILMASCAGRQDLPGYSYKHWVAKVTGIPLRILDLKADATLVDDEGKTALHHLLENAGMPDDVLIDFIRRKEVAPTLLQKDKAGFSPFHYALRILRPDICELLLSLGADLLEADPNGLTALHYIATHWYMTSRRPSSGHIGIDLPQEYFDKCLALWKRFLAEGDSINCVDSSGNTPMHLFMLSQTRDCGRYRRDQEVECCHALYYEKLFPDDSGADIFAVNHDGESMLHLVSRSGHAYSAHNKLLFEAMVQKGLDPLREDARGRSSLDVASACQKDEIVELLGRK</sequence>
<feature type="repeat" description="ANK" evidence="3">
    <location>
        <begin position="813"/>
        <end position="853"/>
    </location>
</feature>
<dbReference type="PANTHER" id="PTHR24123:SF33">
    <property type="entry name" value="PROTEIN HOS4"/>
    <property type="match status" value="1"/>
</dbReference>
<dbReference type="EMBL" id="CABFNO020001339">
    <property type="protein sequence ID" value="CAG9982277.1"/>
    <property type="molecule type" value="Genomic_DNA"/>
</dbReference>
<dbReference type="InterPro" id="IPR051165">
    <property type="entry name" value="Multifunctional_ANK_Repeat"/>
</dbReference>
<dbReference type="Proteomes" id="UP000754883">
    <property type="component" value="Unassembled WGS sequence"/>
</dbReference>
<evidence type="ECO:0000256" key="2">
    <source>
        <dbReference type="ARBA" id="ARBA00023043"/>
    </source>
</evidence>
<dbReference type="SUPFAM" id="SSF48403">
    <property type="entry name" value="Ankyrin repeat"/>
    <property type="match status" value="5"/>
</dbReference>
<feature type="repeat" description="ANK" evidence="3">
    <location>
        <begin position="616"/>
        <end position="648"/>
    </location>
</feature>
<feature type="domain" description="NACHT" evidence="4">
    <location>
        <begin position="76"/>
        <end position="214"/>
    </location>
</feature>
<proteinExistence type="predicted"/>
<dbReference type="Pfam" id="PF13637">
    <property type="entry name" value="Ank_4"/>
    <property type="match status" value="1"/>
</dbReference>
<dbReference type="OrthoDB" id="21416at2759"/>
<feature type="repeat" description="ANK" evidence="3">
    <location>
        <begin position="583"/>
        <end position="615"/>
    </location>
</feature>
<feature type="repeat" description="ANK" evidence="3">
    <location>
        <begin position="856"/>
        <end position="889"/>
    </location>
</feature>
<feature type="repeat" description="ANK" evidence="3">
    <location>
        <begin position="725"/>
        <end position="757"/>
    </location>
</feature>
<dbReference type="InterPro" id="IPR056884">
    <property type="entry name" value="NPHP3-like_N"/>
</dbReference>
<feature type="repeat" description="ANK" evidence="3">
    <location>
        <begin position="553"/>
        <end position="582"/>
    </location>
</feature>
<dbReference type="InterPro" id="IPR027417">
    <property type="entry name" value="P-loop_NTPase"/>
</dbReference>
<accession>A0A9N9U9G9</accession>
<feature type="repeat" description="ANK" evidence="3">
    <location>
        <begin position="1580"/>
        <end position="1623"/>
    </location>
</feature>
<dbReference type="Gene3D" id="3.40.50.300">
    <property type="entry name" value="P-loop containing nucleotide triphosphate hydrolases"/>
    <property type="match status" value="1"/>
</dbReference>
<evidence type="ECO:0000313" key="5">
    <source>
        <dbReference type="EMBL" id="CAG9982277.1"/>
    </source>
</evidence>
<keyword evidence="6" id="KW-1185">Reference proteome</keyword>
<feature type="repeat" description="ANK" evidence="3">
    <location>
        <begin position="1862"/>
        <end position="1894"/>
    </location>
</feature>
<dbReference type="InterPro" id="IPR036770">
    <property type="entry name" value="Ankyrin_rpt-contain_sf"/>
</dbReference>
<dbReference type="SMART" id="SM00248">
    <property type="entry name" value="ANK"/>
    <property type="match status" value="23"/>
</dbReference>
<dbReference type="PROSITE" id="PS50297">
    <property type="entry name" value="ANK_REP_REGION"/>
    <property type="match status" value="6"/>
</dbReference>
<feature type="repeat" description="ANK" evidence="3">
    <location>
        <begin position="1544"/>
        <end position="1579"/>
    </location>
</feature>
<dbReference type="PRINTS" id="PR01415">
    <property type="entry name" value="ANKYRIN"/>
</dbReference>
<dbReference type="Pfam" id="PF12796">
    <property type="entry name" value="Ank_2"/>
    <property type="match status" value="4"/>
</dbReference>
<feature type="repeat" description="ANK" evidence="3">
    <location>
        <begin position="1212"/>
        <end position="1244"/>
    </location>
</feature>
<dbReference type="PROSITE" id="PS50837">
    <property type="entry name" value="NACHT"/>
    <property type="match status" value="1"/>
</dbReference>
<evidence type="ECO:0000256" key="3">
    <source>
        <dbReference type="PROSITE-ProRule" id="PRU00023"/>
    </source>
</evidence>
<evidence type="ECO:0000313" key="6">
    <source>
        <dbReference type="Proteomes" id="UP000754883"/>
    </source>
</evidence>
<gene>
    <name evidence="5" type="ORF">CBYS24578_00015774</name>
</gene>